<comment type="caution">
    <text evidence="2">The sequence shown here is derived from an EMBL/GenBank/DDBJ whole genome shotgun (WGS) entry which is preliminary data.</text>
</comment>
<dbReference type="GO" id="GO:0016740">
    <property type="term" value="F:transferase activity"/>
    <property type="evidence" value="ECO:0007669"/>
    <property type="project" value="UniProtKB-KW"/>
</dbReference>
<evidence type="ECO:0000259" key="1">
    <source>
        <dbReference type="Pfam" id="PF04230"/>
    </source>
</evidence>
<dbReference type="InterPro" id="IPR007345">
    <property type="entry name" value="Polysacch_pyruvyl_Trfase"/>
</dbReference>
<dbReference type="Pfam" id="PF04230">
    <property type="entry name" value="PS_pyruv_trans"/>
    <property type="match status" value="1"/>
</dbReference>
<accession>A0ABS0WRJ6</accession>
<dbReference type="PANTHER" id="PTHR36836:SF1">
    <property type="entry name" value="COLANIC ACID BIOSYNTHESIS PROTEIN WCAK"/>
    <property type="match status" value="1"/>
</dbReference>
<evidence type="ECO:0000313" key="2">
    <source>
        <dbReference type="EMBL" id="MBJ2174581.1"/>
    </source>
</evidence>
<dbReference type="Proteomes" id="UP000623301">
    <property type="component" value="Unassembled WGS sequence"/>
</dbReference>
<keyword evidence="2" id="KW-0808">Transferase</keyword>
<evidence type="ECO:0000313" key="3">
    <source>
        <dbReference type="Proteomes" id="UP000623301"/>
    </source>
</evidence>
<keyword evidence="3" id="KW-1185">Reference proteome</keyword>
<organism evidence="2 3">
    <name type="scientific">Aureibaculum flavum</name>
    <dbReference type="NCBI Taxonomy" id="2795986"/>
    <lineage>
        <taxon>Bacteria</taxon>
        <taxon>Pseudomonadati</taxon>
        <taxon>Bacteroidota</taxon>
        <taxon>Flavobacteriia</taxon>
        <taxon>Flavobacteriales</taxon>
        <taxon>Flavobacteriaceae</taxon>
        <taxon>Aureibaculum</taxon>
    </lineage>
</organism>
<proteinExistence type="predicted"/>
<reference evidence="2 3" key="1">
    <citation type="submission" date="2020-12" db="EMBL/GenBank/DDBJ databases">
        <title>Aureibaculum luteum sp. nov. and Aureibaculum flavum sp. nov., novel members of the family Flavobacteriaceae isolated from Antarctic intertidal sediments.</title>
        <authorList>
            <person name="He X."/>
            <person name="Zhang X."/>
        </authorList>
    </citation>
    <scope>NUCLEOTIDE SEQUENCE [LARGE SCALE GENOMIC DNA]</scope>
    <source>
        <strain evidence="2 3">A20</strain>
    </source>
</reference>
<dbReference type="PANTHER" id="PTHR36836">
    <property type="entry name" value="COLANIC ACID BIOSYNTHESIS PROTEIN WCAK"/>
    <property type="match status" value="1"/>
</dbReference>
<dbReference type="EMBL" id="JAEHFJ010000004">
    <property type="protein sequence ID" value="MBJ2174581.1"/>
    <property type="molecule type" value="Genomic_DNA"/>
</dbReference>
<protein>
    <submittedName>
        <fullName evidence="2">Polysaccharide pyruvyl transferase family protein</fullName>
    </submittedName>
</protein>
<sequence>MKVLLQGYIGYQNFGDDLLFEIAIDKIKKIPNVEISISITDESLTPDYLKSYYSSLKIFRFEGKLPFLFFNNFDKIYYIGGGVFFDYKKEINNSTYLKSYVSNFIRYKIPKLLGTKFGGIGLGIGPYYHKKTMKLHRQILKSFSVLGVRDHNSYEIAKSMKIKNLYQSNDLSIGYDKLPLENANADSSEIIICPRSYHHKPEFEKHIDELIKLAGFLEENGYITHWIFLQHDSEELMFKLRGKFKITIWNPFKLSISSFIELFKNVHVVFSSRMHSLFIAGLVNTPFVAIELHPKLKYASELFYDNPEIIFPLDNLLKYKQALENLETKNFNKTKLIHDKNNLKQLNIKFFEWLKK</sequence>
<dbReference type="RefSeq" id="WP_198841313.1">
    <property type="nucleotide sequence ID" value="NZ_JAEHFJ010000004.1"/>
</dbReference>
<name>A0ABS0WRJ6_9FLAO</name>
<feature type="domain" description="Polysaccharide pyruvyl transferase" evidence="1">
    <location>
        <begin position="13"/>
        <end position="292"/>
    </location>
</feature>
<gene>
    <name evidence="2" type="ORF">JBL43_10060</name>
</gene>